<dbReference type="EMBL" id="QRDW01000003">
    <property type="protein sequence ID" value="RED51524.1"/>
    <property type="molecule type" value="Genomic_DNA"/>
</dbReference>
<name>A0A3D9HPT3_9PROT</name>
<keyword evidence="3" id="KW-1185">Reference proteome</keyword>
<gene>
    <name evidence="2" type="ORF">DFP90_103326</name>
</gene>
<proteinExistence type="predicted"/>
<keyword evidence="1" id="KW-0812">Transmembrane</keyword>
<evidence type="ECO:0000256" key="1">
    <source>
        <dbReference type="SAM" id="Phobius"/>
    </source>
</evidence>
<reference evidence="2 3" key="1">
    <citation type="submission" date="2018-07" db="EMBL/GenBank/DDBJ databases">
        <title>Genomic Encyclopedia of Type Strains, Phase III (KMG-III): the genomes of soil and plant-associated and newly described type strains.</title>
        <authorList>
            <person name="Whitman W."/>
        </authorList>
    </citation>
    <scope>NUCLEOTIDE SEQUENCE [LARGE SCALE GENOMIC DNA]</scope>
    <source>
        <strain evidence="2 3">CECT 8488</strain>
    </source>
</reference>
<keyword evidence="1" id="KW-0472">Membrane</keyword>
<keyword evidence="1" id="KW-1133">Transmembrane helix</keyword>
<organism evidence="2 3">
    <name type="scientific">Aestuariispira insulae</name>
    <dbReference type="NCBI Taxonomy" id="1461337"/>
    <lineage>
        <taxon>Bacteria</taxon>
        <taxon>Pseudomonadati</taxon>
        <taxon>Pseudomonadota</taxon>
        <taxon>Alphaproteobacteria</taxon>
        <taxon>Rhodospirillales</taxon>
        <taxon>Kiloniellaceae</taxon>
        <taxon>Aestuariispira</taxon>
    </lineage>
</organism>
<comment type="caution">
    <text evidence="2">The sequence shown here is derived from an EMBL/GenBank/DDBJ whole genome shotgun (WGS) entry which is preliminary data.</text>
</comment>
<protein>
    <submittedName>
        <fullName evidence="2">Uncharacterized protein</fullName>
    </submittedName>
</protein>
<dbReference type="OrthoDB" id="7366734at2"/>
<evidence type="ECO:0000313" key="3">
    <source>
        <dbReference type="Proteomes" id="UP000256845"/>
    </source>
</evidence>
<dbReference type="AlphaFoldDB" id="A0A3D9HPT3"/>
<dbReference type="RefSeq" id="WP_115936405.1">
    <property type="nucleotide sequence ID" value="NZ_QRDW01000003.1"/>
</dbReference>
<evidence type="ECO:0000313" key="2">
    <source>
        <dbReference type="EMBL" id="RED51524.1"/>
    </source>
</evidence>
<feature type="transmembrane region" description="Helical" evidence="1">
    <location>
        <begin position="93"/>
        <end position="118"/>
    </location>
</feature>
<dbReference type="Proteomes" id="UP000256845">
    <property type="component" value="Unassembled WGS sequence"/>
</dbReference>
<accession>A0A3D9HPT3</accession>
<sequence>MSVIEPAAQAFGERVLKILPSGCADELSIAQRAAIKQAAADARADDWTSTHSLDVRYSIPAPGRWFYIRIIAGRERRPRHRHKAEEAYGSGRAVFNILMLGMFSVVFYTLVAGGFLVFSSVLQ</sequence>